<dbReference type="EMBL" id="HBGA01026039">
    <property type="protein sequence ID" value="CAD8998595.1"/>
    <property type="molecule type" value="Transcribed_RNA"/>
</dbReference>
<proteinExistence type="predicted"/>
<name>A0A7S1N654_9EUGL</name>
<protein>
    <submittedName>
        <fullName evidence="1">Uncharacterized protein</fullName>
    </submittedName>
</protein>
<dbReference type="AlphaFoldDB" id="A0A7S1N654"/>
<sequence length="114" mass="12406">MINNQLPVASEVEGWFVLGRLDGTGDKLELRDQAGRVMLLLIDRYKLVGLRLQGATEHEKDALPHFLGVAIDPELVQEAYQSGGFVEAVLIIGRNAGNMVCAKLQQTYSPGLTG</sequence>
<evidence type="ECO:0000313" key="1">
    <source>
        <dbReference type="EMBL" id="CAD8998595.1"/>
    </source>
</evidence>
<reference evidence="1" key="1">
    <citation type="submission" date="2021-01" db="EMBL/GenBank/DDBJ databases">
        <authorList>
            <person name="Corre E."/>
            <person name="Pelletier E."/>
            <person name="Niang G."/>
            <person name="Scheremetjew M."/>
            <person name="Finn R."/>
            <person name="Kale V."/>
            <person name="Holt S."/>
            <person name="Cochrane G."/>
            <person name="Meng A."/>
            <person name="Brown T."/>
            <person name="Cohen L."/>
        </authorList>
    </citation>
    <scope>NUCLEOTIDE SEQUENCE</scope>
    <source>
        <strain evidence="1">NIES-381</strain>
    </source>
</reference>
<accession>A0A7S1N654</accession>
<gene>
    <name evidence="1" type="ORF">EGYM00392_LOCUS9665</name>
</gene>
<organism evidence="1">
    <name type="scientific">Eutreptiella gymnastica</name>
    <dbReference type="NCBI Taxonomy" id="73025"/>
    <lineage>
        <taxon>Eukaryota</taxon>
        <taxon>Discoba</taxon>
        <taxon>Euglenozoa</taxon>
        <taxon>Euglenida</taxon>
        <taxon>Spirocuta</taxon>
        <taxon>Euglenophyceae</taxon>
        <taxon>Eutreptiales</taxon>
        <taxon>Eutreptiaceae</taxon>
        <taxon>Eutreptiella</taxon>
    </lineage>
</organism>